<dbReference type="GO" id="GO:0004733">
    <property type="term" value="F:pyridoxamine phosphate oxidase activity"/>
    <property type="evidence" value="ECO:0007669"/>
    <property type="project" value="UniProtKB-EC"/>
</dbReference>
<dbReference type="Proteomes" id="UP000269903">
    <property type="component" value="Chromosome"/>
</dbReference>
<sequence>MLTEEMKEMIAEQLAMVVTVDNEGNPNIGPKRSMRLLDDETLVYNENTGGQTCSNIQANGKIEVAYVNREQLRGYRFVGRAEIITEGPVFEAAKEWAEGKMGAPKAAGLIHIESVYSLHSGAEAGKKVSK</sequence>
<dbReference type="InterPro" id="IPR011576">
    <property type="entry name" value="Pyridox_Oxase_N"/>
</dbReference>
<dbReference type="EC" id="1.4.3.5" evidence="3"/>
<dbReference type="SUPFAM" id="SSF50475">
    <property type="entry name" value="FMN-binding split barrel"/>
    <property type="match status" value="1"/>
</dbReference>
<name>A0A2X3SWZ3_STRSZ</name>
<protein>
    <submittedName>
        <fullName evidence="3">Pyridoxine/pyridoxamine 5'-phosphate oxidase</fullName>
        <ecNumber evidence="3">1.4.3.5</ecNumber>
    </submittedName>
</protein>
<dbReference type="InterPro" id="IPR012349">
    <property type="entry name" value="Split_barrel_FMN-bd"/>
</dbReference>
<evidence type="ECO:0000313" key="4">
    <source>
        <dbReference type="Proteomes" id="UP000255476"/>
    </source>
</evidence>
<organism evidence="3 5">
    <name type="scientific">Streptococcus equi subsp. zooepidemicus</name>
    <dbReference type="NCBI Taxonomy" id="40041"/>
    <lineage>
        <taxon>Bacteria</taxon>
        <taxon>Bacillati</taxon>
        <taxon>Bacillota</taxon>
        <taxon>Bacilli</taxon>
        <taxon>Lactobacillales</taxon>
        <taxon>Streptococcaceae</taxon>
        <taxon>Streptococcus</taxon>
    </lineage>
</organism>
<dbReference type="Proteomes" id="UP000255476">
    <property type="component" value="Unassembled WGS sequence"/>
</dbReference>
<dbReference type="Pfam" id="PF01243">
    <property type="entry name" value="PNPOx_N"/>
    <property type="match status" value="1"/>
</dbReference>
<gene>
    <name evidence="3" type="ORF">NCTC6180_01541</name>
    <name evidence="2" type="ORF">NCTC7023_00255</name>
</gene>
<reference evidence="2 4" key="1">
    <citation type="submission" date="2018-06" db="EMBL/GenBank/DDBJ databases">
        <authorList>
            <consortium name="Pathogen Informatics"/>
            <person name="Doyle S."/>
        </authorList>
    </citation>
    <scope>NUCLEOTIDE SEQUENCE [LARGE SCALE GENOMIC DNA]</scope>
    <source>
        <strain evidence="2 4">NCTC7023</strain>
    </source>
</reference>
<accession>A0A2X3SWZ3</accession>
<dbReference type="EMBL" id="LR134317">
    <property type="protein sequence ID" value="VEF08689.1"/>
    <property type="molecule type" value="Genomic_DNA"/>
</dbReference>
<dbReference type="AlphaFoldDB" id="A0A2X3SWZ3"/>
<evidence type="ECO:0000313" key="3">
    <source>
        <dbReference type="EMBL" id="VEF08689.1"/>
    </source>
</evidence>
<dbReference type="RefSeq" id="WP_012679013.1">
    <property type="nucleotide sequence ID" value="NZ_CP065058.1"/>
</dbReference>
<dbReference type="PANTHER" id="PTHR40660:SF1">
    <property type="entry name" value="5'-PHOSPHATE OXIDASE PUTATIVE DOMAIN-CONTAINING PROTEIN-RELATED"/>
    <property type="match status" value="1"/>
</dbReference>
<dbReference type="PANTHER" id="PTHR40660">
    <property type="entry name" value="5'-PHOSPHATE OXIDASE PUTATIVE DOMAIN-CONTAINING PROTEIN-RELATED"/>
    <property type="match status" value="1"/>
</dbReference>
<reference evidence="3 5" key="2">
    <citation type="submission" date="2018-12" db="EMBL/GenBank/DDBJ databases">
        <authorList>
            <consortium name="Pathogen Informatics"/>
        </authorList>
    </citation>
    <scope>NUCLEOTIDE SEQUENCE [LARGE SCALE GENOMIC DNA]</scope>
    <source>
        <strain evidence="3 5">NCTC6180</strain>
    </source>
</reference>
<evidence type="ECO:0000313" key="2">
    <source>
        <dbReference type="EMBL" id="SUO80191.1"/>
    </source>
</evidence>
<feature type="domain" description="Pyridoxamine 5'-phosphate oxidase N-terminal" evidence="1">
    <location>
        <begin position="2"/>
        <end position="117"/>
    </location>
</feature>
<dbReference type="STRING" id="1051072.SeseC_00367"/>
<keyword evidence="3" id="KW-0560">Oxidoreductase</keyword>
<evidence type="ECO:0000313" key="5">
    <source>
        <dbReference type="Proteomes" id="UP000269903"/>
    </source>
</evidence>
<evidence type="ECO:0000259" key="1">
    <source>
        <dbReference type="Pfam" id="PF01243"/>
    </source>
</evidence>
<dbReference type="Gene3D" id="2.30.110.10">
    <property type="entry name" value="Electron Transport, Fmn-binding Protein, Chain A"/>
    <property type="match status" value="1"/>
</dbReference>
<proteinExistence type="predicted"/>
<dbReference type="EMBL" id="UHHT01000001">
    <property type="protein sequence ID" value="SUO80191.1"/>
    <property type="molecule type" value="Genomic_DNA"/>
</dbReference>